<dbReference type="OrthoDB" id="3296167at2"/>
<protein>
    <submittedName>
        <fullName evidence="1">Uncharacterized protein</fullName>
    </submittedName>
</protein>
<reference evidence="2" key="1">
    <citation type="submission" date="2016-07" db="EMBL/GenBank/DDBJ databases">
        <title>Sequence Frankia sp. strain CcI1.17.</title>
        <authorList>
            <person name="Ghodhbane-Gtari F."/>
            <person name="Swanson E."/>
            <person name="Gueddou A."/>
            <person name="Morris K."/>
            <person name="Hezbri K."/>
            <person name="Ktari A."/>
            <person name="Nouioui I."/>
            <person name="Abebe-Akele F."/>
            <person name="Simpson S."/>
            <person name="Thomas K."/>
            <person name="Gtari M."/>
            <person name="Tisa L.S."/>
            <person name="Hurst S."/>
        </authorList>
    </citation>
    <scope>NUCLEOTIDE SEQUENCE [LARGE SCALE GENOMIC DNA]</scope>
    <source>
        <strain evidence="2">Cc1.17</strain>
    </source>
</reference>
<accession>A0A1S1QZD7</accession>
<gene>
    <name evidence="1" type="ORF">CC117_04020</name>
</gene>
<organism evidence="1 2">
    <name type="scientific">Parafrankia colletiae</name>
    <dbReference type="NCBI Taxonomy" id="573497"/>
    <lineage>
        <taxon>Bacteria</taxon>
        <taxon>Bacillati</taxon>
        <taxon>Actinomycetota</taxon>
        <taxon>Actinomycetes</taxon>
        <taxon>Frankiales</taxon>
        <taxon>Frankiaceae</taxon>
        <taxon>Parafrankia</taxon>
    </lineage>
</organism>
<sequence length="96" mass="10134">MTTWMWEARAAPGRVGELERWVRSAVAGRVAEIYLGRGESAGLVVVLLHIGGGVEEPSGAAGQPLLAPPDELTAGSAHAWQFERADAGLDRSDRLG</sequence>
<keyword evidence="2" id="KW-1185">Reference proteome</keyword>
<name>A0A1S1QZD7_9ACTN</name>
<evidence type="ECO:0000313" key="1">
    <source>
        <dbReference type="EMBL" id="OHV38889.1"/>
    </source>
</evidence>
<dbReference type="RefSeq" id="WP_071083899.1">
    <property type="nucleotide sequence ID" value="NZ_MBLM01000108.1"/>
</dbReference>
<dbReference type="Proteomes" id="UP000179627">
    <property type="component" value="Unassembled WGS sequence"/>
</dbReference>
<proteinExistence type="predicted"/>
<dbReference type="EMBL" id="MBLM01000108">
    <property type="protein sequence ID" value="OHV38889.1"/>
    <property type="molecule type" value="Genomic_DNA"/>
</dbReference>
<evidence type="ECO:0000313" key="2">
    <source>
        <dbReference type="Proteomes" id="UP000179627"/>
    </source>
</evidence>
<dbReference type="AlphaFoldDB" id="A0A1S1QZD7"/>
<comment type="caution">
    <text evidence="1">The sequence shown here is derived from an EMBL/GenBank/DDBJ whole genome shotgun (WGS) entry which is preliminary data.</text>
</comment>